<dbReference type="SUPFAM" id="SSF54909">
    <property type="entry name" value="Dimeric alpha+beta barrel"/>
    <property type="match status" value="1"/>
</dbReference>
<dbReference type="PANTHER" id="PTHR37832:SF1">
    <property type="entry name" value="STRESS-RESPONSE A_B BARREL DOMAIN-CONTAINING PROTEIN"/>
    <property type="match status" value="1"/>
</dbReference>
<dbReference type="KEGG" id="cpas:Clopa_0454"/>
<name>R4K1A0_CLOPA</name>
<organism evidence="2 3">
    <name type="scientific">Clostridium pasteurianum BC1</name>
    <dbReference type="NCBI Taxonomy" id="86416"/>
    <lineage>
        <taxon>Bacteria</taxon>
        <taxon>Bacillati</taxon>
        <taxon>Bacillota</taxon>
        <taxon>Clostridia</taxon>
        <taxon>Eubacteriales</taxon>
        <taxon>Clostridiaceae</taxon>
        <taxon>Clostridium</taxon>
    </lineage>
</organism>
<accession>R4K1A0</accession>
<evidence type="ECO:0000313" key="3">
    <source>
        <dbReference type="Proteomes" id="UP000013523"/>
    </source>
</evidence>
<keyword evidence="3" id="KW-1185">Reference proteome</keyword>
<evidence type="ECO:0000259" key="1">
    <source>
        <dbReference type="PROSITE" id="PS51502"/>
    </source>
</evidence>
<dbReference type="Pfam" id="PF07876">
    <property type="entry name" value="Dabb"/>
    <property type="match status" value="1"/>
</dbReference>
<dbReference type="PROSITE" id="PS51502">
    <property type="entry name" value="S_R_A_B_BARREL"/>
    <property type="match status" value="1"/>
</dbReference>
<dbReference type="EMBL" id="CP003261">
    <property type="protein sequence ID" value="AGK95511.1"/>
    <property type="molecule type" value="Genomic_DNA"/>
</dbReference>
<dbReference type="eggNOG" id="ENOG5032S1U">
    <property type="taxonomic scope" value="Bacteria"/>
</dbReference>
<reference evidence="2 3" key="1">
    <citation type="submission" date="2012-01" db="EMBL/GenBank/DDBJ databases">
        <title>Complete sequence of chromosome of Clostridium pasteurianum BC1.</title>
        <authorList>
            <consortium name="US DOE Joint Genome Institute"/>
            <person name="Lucas S."/>
            <person name="Han J."/>
            <person name="Lapidus A."/>
            <person name="Cheng J.-F."/>
            <person name="Goodwin L."/>
            <person name="Pitluck S."/>
            <person name="Peters L."/>
            <person name="Mikhailova N."/>
            <person name="Teshima H."/>
            <person name="Detter J.C."/>
            <person name="Han C."/>
            <person name="Tapia R."/>
            <person name="Land M."/>
            <person name="Hauser L."/>
            <person name="Kyrpides N."/>
            <person name="Ivanova N."/>
            <person name="Pagani I."/>
            <person name="Dunn J."/>
            <person name="Taghavi S."/>
            <person name="Francis A."/>
            <person name="van der Lelie D."/>
            <person name="Woyke T."/>
        </authorList>
    </citation>
    <scope>NUCLEOTIDE SEQUENCE [LARGE SCALE GENOMIC DNA]</scope>
    <source>
        <strain evidence="2 3">BC1</strain>
    </source>
</reference>
<dbReference type="HOGENOM" id="CLU_080664_3_1_9"/>
<dbReference type="OrthoDB" id="9808130at2"/>
<dbReference type="RefSeq" id="WP_015613838.1">
    <property type="nucleotide sequence ID" value="NC_021182.1"/>
</dbReference>
<sequence length="95" mass="11205">MIINNLFIRLKERNNENIQKTRDVLLSMKGKIETLRDLKVEVDISQGDYDLMLITKYDSIDDLNTYLNHPVHVEVSKYIVSVLDKQVSFRYESLD</sequence>
<gene>
    <name evidence="2" type="ORF">Clopa_0454</name>
</gene>
<protein>
    <submittedName>
        <fullName evidence="2">Stress responsive A/B Barrel Domain-containing protein</fullName>
    </submittedName>
</protein>
<feature type="domain" description="Stress-response A/B barrel" evidence="1">
    <location>
        <begin position="2"/>
        <end position="91"/>
    </location>
</feature>
<dbReference type="Proteomes" id="UP000013523">
    <property type="component" value="Chromosome"/>
</dbReference>
<proteinExistence type="predicted"/>
<evidence type="ECO:0000313" key="2">
    <source>
        <dbReference type="EMBL" id="AGK95511.1"/>
    </source>
</evidence>
<dbReference type="AlphaFoldDB" id="R4K1A0"/>
<dbReference type="InterPro" id="IPR013097">
    <property type="entry name" value="Dabb"/>
</dbReference>
<dbReference type="Gene3D" id="3.30.70.100">
    <property type="match status" value="1"/>
</dbReference>
<dbReference type="STRING" id="86416.Clopa_0454"/>
<dbReference type="PANTHER" id="PTHR37832">
    <property type="entry name" value="BLL2683 PROTEIN"/>
    <property type="match status" value="1"/>
</dbReference>
<dbReference type="SMART" id="SM00886">
    <property type="entry name" value="Dabb"/>
    <property type="match status" value="1"/>
</dbReference>
<dbReference type="PATRIC" id="fig|86416.3.peg.433"/>
<dbReference type="InterPro" id="IPR011008">
    <property type="entry name" value="Dimeric_a/b-barrel"/>
</dbReference>